<protein>
    <recommendedName>
        <fullName evidence="5">LysM domain-containing protein</fullName>
    </recommendedName>
</protein>
<reference evidence="4" key="1">
    <citation type="journal article" date="2019" name="Int. J. Syst. Evol. Microbiol.">
        <title>The Global Catalogue of Microorganisms (GCM) 10K type strain sequencing project: providing services to taxonomists for standard genome sequencing and annotation.</title>
        <authorList>
            <consortium name="The Broad Institute Genomics Platform"/>
            <consortium name="The Broad Institute Genome Sequencing Center for Infectious Disease"/>
            <person name="Wu L."/>
            <person name="Ma J."/>
        </authorList>
    </citation>
    <scope>NUCLEOTIDE SEQUENCE [LARGE SCALE GENOMIC DNA]</scope>
    <source>
        <strain evidence="4">XZYJ18</strain>
    </source>
</reference>
<comment type="caution">
    <text evidence="3">The sequence shown here is derived from an EMBL/GenBank/DDBJ whole genome shotgun (WGS) entry which is preliminary data.</text>
</comment>
<dbReference type="Proteomes" id="UP001596175">
    <property type="component" value="Unassembled WGS sequence"/>
</dbReference>
<dbReference type="EMBL" id="JBHSKG010000015">
    <property type="protein sequence ID" value="MFC5141284.1"/>
    <property type="molecule type" value="Genomic_DNA"/>
</dbReference>
<dbReference type="RefSeq" id="WP_378023439.1">
    <property type="nucleotide sequence ID" value="NZ_JBHSKG010000015.1"/>
</dbReference>
<proteinExistence type="predicted"/>
<name>A0ABV9ZPE3_9PSEU</name>
<feature type="region of interest" description="Disordered" evidence="1">
    <location>
        <begin position="1"/>
        <end position="113"/>
    </location>
</feature>
<keyword evidence="2" id="KW-0472">Membrane</keyword>
<feature type="compositionally biased region" description="Low complexity" evidence="1">
    <location>
        <begin position="81"/>
        <end position="91"/>
    </location>
</feature>
<evidence type="ECO:0000313" key="3">
    <source>
        <dbReference type="EMBL" id="MFC5141284.1"/>
    </source>
</evidence>
<keyword evidence="2" id="KW-0812">Transmembrane</keyword>
<keyword evidence="2" id="KW-1133">Transmembrane helix</keyword>
<accession>A0ABV9ZPE3</accession>
<evidence type="ECO:0000256" key="2">
    <source>
        <dbReference type="SAM" id="Phobius"/>
    </source>
</evidence>
<gene>
    <name evidence="3" type="ORF">ACFPK1_23810</name>
</gene>
<evidence type="ECO:0000313" key="4">
    <source>
        <dbReference type="Proteomes" id="UP001596175"/>
    </source>
</evidence>
<feature type="transmembrane region" description="Helical" evidence="2">
    <location>
        <begin position="126"/>
        <end position="148"/>
    </location>
</feature>
<feature type="compositionally biased region" description="Low complexity" evidence="1">
    <location>
        <begin position="42"/>
        <end position="53"/>
    </location>
</feature>
<organism evidence="3 4">
    <name type="scientific">Actinomycetospora rhizophila</name>
    <dbReference type="NCBI Taxonomy" id="1416876"/>
    <lineage>
        <taxon>Bacteria</taxon>
        <taxon>Bacillati</taxon>
        <taxon>Actinomycetota</taxon>
        <taxon>Actinomycetes</taxon>
        <taxon>Pseudonocardiales</taxon>
        <taxon>Pseudonocardiaceae</taxon>
        <taxon>Actinomycetospora</taxon>
    </lineage>
</organism>
<evidence type="ECO:0008006" key="5">
    <source>
        <dbReference type="Google" id="ProtNLM"/>
    </source>
</evidence>
<sequence length="215" mass="20910">MSVGTTGPRGRCDVEVPGQVSGQMSGQGPGRVPGPRAEEAGRAVPPGGAAADPPVRPAPRPAGRPQPAGTRPARPEDGRGPVRPAGRRGPAALPPVRPRIAGGGASPAPHRDRPATVPVVVRRRRLAAVAVLGVVLGLLVGVLAGLVVPSGAPAGPAPTGTSVAVVGAGESLADVAGRVAPGADTAAVVSRIRELNGLEGSAVVPGRPLVVPSAG</sequence>
<feature type="compositionally biased region" description="Pro residues" evidence="1">
    <location>
        <begin position="54"/>
        <end position="64"/>
    </location>
</feature>
<evidence type="ECO:0000256" key="1">
    <source>
        <dbReference type="SAM" id="MobiDB-lite"/>
    </source>
</evidence>
<keyword evidence="4" id="KW-1185">Reference proteome</keyword>